<sequence>MATDEDSLDLFMQELESKNGALSVTAINRAPAPPAMTDLYSFFLPPTSSLNAENLLTTNEARIGNATSVRVPQMDRHRTSIRHLQRALNAGPAPQQRFRNNNDIRRRRRHTDARIDDIMRQPLRPRTPPRIPSDFDAELEPPLTHQVTEPIVEQHQGPPSPPRQRHNLTQHSEQLEIWDVVQGYRRADRGTLDEDDRCPICLDALRESVQEVVRPNMSPPQPNTNNTSRNRSALNRSSSLPSLPSFSLSFSFTSTSTSTPHPSVSPGFLHRIRHGTQRLNLIEAPEEYYSMSSSSSSSSGYVGLDSDSDEDDDEFGPLRGSKEALEFVLAHTEDAVPEAISEERNACPVCLLPFWLGAESEGEGEAEVCHLPKVTRCGHFFGMQCLMDDLVRRGTRCAFCRQELDGEENEEEEEEEEEEKEKEVKEEENEEEN</sequence>
<dbReference type="SUPFAM" id="SSF57850">
    <property type="entry name" value="RING/U-box"/>
    <property type="match status" value="1"/>
</dbReference>
<feature type="compositionally biased region" description="Acidic residues" evidence="1">
    <location>
        <begin position="405"/>
        <end position="433"/>
    </location>
</feature>
<dbReference type="Gene3D" id="3.30.40.10">
    <property type="entry name" value="Zinc/RING finger domain, C3HC4 (zinc finger)"/>
    <property type="match status" value="1"/>
</dbReference>
<dbReference type="InterPro" id="IPR013083">
    <property type="entry name" value="Znf_RING/FYVE/PHD"/>
</dbReference>
<feature type="compositionally biased region" description="Acidic residues" evidence="1">
    <location>
        <begin position="306"/>
        <end position="315"/>
    </location>
</feature>
<evidence type="ECO:0000256" key="1">
    <source>
        <dbReference type="SAM" id="MobiDB-lite"/>
    </source>
</evidence>
<organism evidence="2 3">
    <name type="scientific">Corynespora cassiicola Philippines</name>
    <dbReference type="NCBI Taxonomy" id="1448308"/>
    <lineage>
        <taxon>Eukaryota</taxon>
        <taxon>Fungi</taxon>
        <taxon>Dikarya</taxon>
        <taxon>Ascomycota</taxon>
        <taxon>Pezizomycotina</taxon>
        <taxon>Dothideomycetes</taxon>
        <taxon>Pleosporomycetidae</taxon>
        <taxon>Pleosporales</taxon>
        <taxon>Corynesporascaceae</taxon>
        <taxon>Corynespora</taxon>
    </lineage>
</organism>
<feature type="compositionally biased region" description="Low complexity" evidence="1">
    <location>
        <begin position="290"/>
        <end position="305"/>
    </location>
</feature>
<proteinExistence type="predicted"/>
<feature type="compositionally biased region" description="Low complexity" evidence="1">
    <location>
        <begin position="223"/>
        <end position="241"/>
    </location>
</feature>
<keyword evidence="3" id="KW-1185">Reference proteome</keyword>
<name>A0A2T2P941_CORCC</name>
<dbReference type="Proteomes" id="UP000240883">
    <property type="component" value="Unassembled WGS sequence"/>
</dbReference>
<dbReference type="EMBL" id="KZ678128">
    <property type="protein sequence ID" value="PSN74096.1"/>
    <property type="molecule type" value="Genomic_DNA"/>
</dbReference>
<dbReference type="AlphaFoldDB" id="A0A2T2P941"/>
<reference evidence="2 3" key="1">
    <citation type="journal article" date="2018" name="Front. Microbiol.">
        <title>Genome-Wide Analysis of Corynespora cassiicola Leaf Fall Disease Putative Effectors.</title>
        <authorList>
            <person name="Lopez D."/>
            <person name="Ribeiro S."/>
            <person name="Label P."/>
            <person name="Fumanal B."/>
            <person name="Venisse J.S."/>
            <person name="Kohler A."/>
            <person name="de Oliveira R.R."/>
            <person name="Labutti K."/>
            <person name="Lipzen A."/>
            <person name="Lail K."/>
            <person name="Bauer D."/>
            <person name="Ohm R.A."/>
            <person name="Barry K.W."/>
            <person name="Spatafora J."/>
            <person name="Grigoriev I.V."/>
            <person name="Martin F.M."/>
            <person name="Pujade-Renaud V."/>
        </authorList>
    </citation>
    <scope>NUCLEOTIDE SEQUENCE [LARGE SCALE GENOMIC DNA]</scope>
    <source>
        <strain evidence="2 3">Philippines</strain>
    </source>
</reference>
<gene>
    <name evidence="2" type="ORF">BS50DRAFT_670565</name>
</gene>
<protein>
    <recommendedName>
        <fullName evidence="4">RING-type domain-containing protein</fullName>
    </recommendedName>
</protein>
<evidence type="ECO:0000313" key="2">
    <source>
        <dbReference type="EMBL" id="PSN74096.1"/>
    </source>
</evidence>
<accession>A0A2T2P941</accession>
<feature type="region of interest" description="Disordered" evidence="1">
    <location>
        <begin position="290"/>
        <end position="315"/>
    </location>
</feature>
<feature type="region of interest" description="Disordered" evidence="1">
    <location>
        <begin position="90"/>
        <end position="115"/>
    </location>
</feature>
<evidence type="ECO:0000313" key="3">
    <source>
        <dbReference type="Proteomes" id="UP000240883"/>
    </source>
</evidence>
<evidence type="ECO:0008006" key="4">
    <source>
        <dbReference type="Google" id="ProtNLM"/>
    </source>
</evidence>
<feature type="region of interest" description="Disordered" evidence="1">
    <location>
        <begin position="403"/>
        <end position="433"/>
    </location>
</feature>
<feature type="region of interest" description="Disordered" evidence="1">
    <location>
        <begin position="211"/>
        <end position="241"/>
    </location>
</feature>